<dbReference type="InterPro" id="IPR011006">
    <property type="entry name" value="CheY-like_superfamily"/>
</dbReference>
<proteinExistence type="predicted"/>
<evidence type="ECO:0000256" key="6">
    <source>
        <dbReference type="SAM" id="Coils"/>
    </source>
</evidence>
<evidence type="ECO:0000259" key="7">
    <source>
        <dbReference type="PROSITE" id="PS50109"/>
    </source>
</evidence>
<protein>
    <recommendedName>
        <fullName evidence="2">histidine kinase</fullName>
        <ecNumber evidence="2">2.7.13.3</ecNumber>
    </recommendedName>
</protein>
<keyword evidence="3" id="KW-0808">Transferase</keyword>
<evidence type="ECO:0000259" key="8">
    <source>
        <dbReference type="PROSITE" id="PS50110"/>
    </source>
</evidence>
<dbReference type="GO" id="GO:0007234">
    <property type="term" value="P:osmosensory signaling via phosphorelay pathway"/>
    <property type="evidence" value="ECO:0007669"/>
    <property type="project" value="TreeGrafter"/>
</dbReference>
<dbReference type="PROSITE" id="PS50110">
    <property type="entry name" value="RESPONSE_REGULATORY"/>
    <property type="match status" value="1"/>
</dbReference>
<dbReference type="Gene3D" id="3.40.50.2300">
    <property type="match status" value="1"/>
</dbReference>
<dbReference type="AlphaFoldDB" id="A0A653A4C8"/>
<evidence type="ECO:0000313" key="9">
    <source>
        <dbReference type="EMBL" id="VBB42890.1"/>
    </source>
</evidence>
<feature type="modified residue" description="4-aspartylphosphate" evidence="5">
    <location>
        <position position="73"/>
    </location>
</feature>
<evidence type="ECO:0000256" key="1">
    <source>
        <dbReference type="ARBA" id="ARBA00000085"/>
    </source>
</evidence>
<dbReference type="InterPro" id="IPR050351">
    <property type="entry name" value="BphY/WalK/GraS-like"/>
</dbReference>
<dbReference type="PRINTS" id="PR00344">
    <property type="entry name" value="BCTRLSENSOR"/>
</dbReference>
<reference evidence="9" key="1">
    <citation type="submission" date="2018-07" db="EMBL/GenBank/DDBJ databases">
        <authorList>
            <consortium name="Genoscope - CEA"/>
            <person name="William W."/>
        </authorList>
    </citation>
    <scope>NUCLEOTIDE SEQUENCE</scope>
    <source>
        <strain evidence="9">IK1</strain>
    </source>
</reference>
<dbReference type="SMART" id="SM00448">
    <property type="entry name" value="REC"/>
    <property type="match status" value="1"/>
</dbReference>
<gene>
    <name evidence="9" type="ORF">TRIP_B250007</name>
</gene>
<dbReference type="InterPro" id="IPR005467">
    <property type="entry name" value="His_kinase_dom"/>
</dbReference>
<dbReference type="Pfam" id="PF00072">
    <property type="entry name" value="Response_reg"/>
    <property type="match status" value="1"/>
</dbReference>
<accession>A0A653A4C8</accession>
<dbReference type="InterPro" id="IPR004358">
    <property type="entry name" value="Sig_transdc_His_kin-like_C"/>
</dbReference>
<dbReference type="CDD" id="cd00156">
    <property type="entry name" value="REC"/>
    <property type="match status" value="1"/>
</dbReference>
<organism evidence="9">
    <name type="scientific">Uncultured Desulfatiglans sp</name>
    <dbReference type="NCBI Taxonomy" id="1748965"/>
    <lineage>
        <taxon>Bacteria</taxon>
        <taxon>Pseudomonadati</taxon>
        <taxon>Thermodesulfobacteriota</taxon>
        <taxon>Desulfobacteria</taxon>
        <taxon>Desulfatiglandales</taxon>
        <taxon>Desulfatiglandaceae</taxon>
        <taxon>Desulfatiglans</taxon>
        <taxon>environmental samples</taxon>
    </lineage>
</organism>
<dbReference type="GO" id="GO:0000155">
    <property type="term" value="F:phosphorelay sensor kinase activity"/>
    <property type="evidence" value="ECO:0007669"/>
    <property type="project" value="InterPro"/>
</dbReference>
<feature type="domain" description="Histidine kinase" evidence="7">
    <location>
        <begin position="186"/>
        <end position="400"/>
    </location>
</feature>
<dbReference type="GO" id="GO:0000156">
    <property type="term" value="F:phosphorelay response regulator activity"/>
    <property type="evidence" value="ECO:0007669"/>
    <property type="project" value="TreeGrafter"/>
</dbReference>
<dbReference type="PANTHER" id="PTHR42878">
    <property type="entry name" value="TWO-COMPONENT HISTIDINE KINASE"/>
    <property type="match status" value="1"/>
</dbReference>
<name>A0A653A4C8_UNCDX</name>
<evidence type="ECO:0000256" key="5">
    <source>
        <dbReference type="PROSITE-ProRule" id="PRU00169"/>
    </source>
</evidence>
<keyword evidence="6" id="KW-0175">Coiled coil</keyword>
<evidence type="ECO:0000256" key="4">
    <source>
        <dbReference type="ARBA" id="ARBA00022777"/>
    </source>
</evidence>
<dbReference type="InterPro" id="IPR003594">
    <property type="entry name" value="HATPase_dom"/>
</dbReference>
<keyword evidence="4 9" id="KW-0418">Kinase</keyword>
<evidence type="ECO:0000256" key="2">
    <source>
        <dbReference type="ARBA" id="ARBA00012438"/>
    </source>
</evidence>
<dbReference type="EC" id="2.7.13.3" evidence="2"/>
<dbReference type="PANTHER" id="PTHR42878:SF15">
    <property type="entry name" value="BACTERIOPHYTOCHROME"/>
    <property type="match status" value="1"/>
</dbReference>
<dbReference type="InterPro" id="IPR036097">
    <property type="entry name" value="HisK_dim/P_sf"/>
</dbReference>
<dbReference type="InterPro" id="IPR001789">
    <property type="entry name" value="Sig_transdc_resp-reg_receiver"/>
</dbReference>
<keyword evidence="5" id="KW-0597">Phosphoprotein</keyword>
<feature type="coiled-coil region" evidence="6">
    <location>
        <begin position="145"/>
        <end position="179"/>
    </location>
</feature>
<dbReference type="Pfam" id="PF02518">
    <property type="entry name" value="HATPase_c"/>
    <property type="match status" value="1"/>
</dbReference>
<sequence length="400" mass="44863">MHMETGTIVDNDADNARSKLNLLLVEDDEDDYVIIRELLSQIVTLELSLDWITGWEEAAAALESGRHDLCLLDYRLGIHDGLELLGEAQKKGWKTPVIFLTGQGEYEVDVCAMRLGAADYLVKDHLTTSLLERSLRYALERETSRKALQEAYNSLEARVQEKTADLAAANMELQRESERIKLFAYSVYHDLKNPAISIYGIAKRLLENYEDGLDDKGRACCRHLMKAAQQIATLTEMINMFIAAKEVPMNIEELDLKKALACIREGFSEQLESRHIKWSEPEHLPVIRADEVSLGRIFRNLVDNALKYGGSGLTEIRIGYRETGFFHILSVNDDGIGIKTDNPDKVFGPFTRTWNGQKAEGVGLGLAIVKEIADRHNGEVWIEPGALGGASISVSFPKWI</sequence>
<dbReference type="CDD" id="cd00075">
    <property type="entry name" value="HATPase"/>
    <property type="match status" value="1"/>
</dbReference>
<dbReference type="SMART" id="SM00387">
    <property type="entry name" value="HATPase_c"/>
    <property type="match status" value="1"/>
</dbReference>
<dbReference type="Gene3D" id="3.30.565.10">
    <property type="entry name" value="Histidine kinase-like ATPase, C-terminal domain"/>
    <property type="match status" value="1"/>
</dbReference>
<dbReference type="EMBL" id="UPXX01000018">
    <property type="protein sequence ID" value="VBB42890.1"/>
    <property type="molecule type" value="Genomic_DNA"/>
</dbReference>
<evidence type="ECO:0000256" key="3">
    <source>
        <dbReference type="ARBA" id="ARBA00022679"/>
    </source>
</evidence>
<dbReference type="SUPFAM" id="SSF52172">
    <property type="entry name" value="CheY-like"/>
    <property type="match status" value="1"/>
</dbReference>
<dbReference type="GO" id="GO:0030295">
    <property type="term" value="F:protein kinase activator activity"/>
    <property type="evidence" value="ECO:0007669"/>
    <property type="project" value="TreeGrafter"/>
</dbReference>
<comment type="catalytic activity">
    <reaction evidence="1">
        <text>ATP + protein L-histidine = ADP + protein N-phospho-L-histidine.</text>
        <dbReference type="EC" id="2.7.13.3"/>
    </reaction>
</comment>
<dbReference type="SUPFAM" id="SSF47384">
    <property type="entry name" value="Homodimeric domain of signal transducing histidine kinase"/>
    <property type="match status" value="1"/>
</dbReference>
<dbReference type="SUPFAM" id="SSF55874">
    <property type="entry name" value="ATPase domain of HSP90 chaperone/DNA topoisomerase II/histidine kinase"/>
    <property type="match status" value="1"/>
</dbReference>
<dbReference type="PROSITE" id="PS50109">
    <property type="entry name" value="HIS_KIN"/>
    <property type="match status" value="1"/>
</dbReference>
<dbReference type="InterPro" id="IPR036890">
    <property type="entry name" value="HATPase_C_sf"/>
</dbReference>
<feature type="domain" description="Response regulatory" evidence="8">
    <location>
        <begin position="21"/>
        <end position="138"/>
    </location>
</feature>
<dbReference type="Gene3D" id="1.10.287.130">
    <property type="match status" value="1"/>
</dbReference>